<gene>
    <name evidence="1" type="ordered locus">TGAM_0087</name>
</gene>
<dbReference type="EMBL" id="CP001398">
    <property type="protein sequence ID" value="ACS32589.1"/>
    <property type="molecule type" value="Genomic_DNA"/>
</dbReference>
<dbReference type="AlphaFoldDB" id="C5A2T7"/>
<sequence>MRWEKMREPITVAVPLAKRMRDVMVTEKRLPGGDEVREFLRELGLEELYAGKGIALFRSGDVVALLFPRESLVVDVIPASGEVSDALEIIAYHDRKLNSLILEILPANDLEYEGNIGLEPVIVNLETGELESNPVLGDFEEEKDGIYLVVDRETLERWKENGNIETCPLCGGELAWRGKKAVCLDCGYGVKVKD</sequence>
<dbReference type="eggNOG" id="arCOG03785">
    <property type="taxonomic scope" value="Archaea"/>
</dbReference>
<dbReference type="Proteomes" id="UP000001488">
    <property type="component" value="Chromosome"/>
</dbReference>
<reference evidence="1 2" key="1">
    <citation type="journal article" date="2007" name="Genome Biol.">
        <title>Genome analysis and genome-wide proteomics of Thermococcus gammatolerans, the most radioresistant organism known amongst the Archaea.</title>
        <authorList>
            <person name="Zivanovic Y."/>
            <person name="Armengaud J."/>
            <person name="Lagorce A."/>
            <person name="Leplat C."/>
            <person name="Guerin P."/>
            <person name="Dutertre M."/>
            <person name="Anthouard V."/>
            <person name="Forterre P."/>
            <person name="Wincker P."/>
            <person name="Confalonieri F."/>
        </authorList>
    </citation>
    <scope>NUCLEOTIDE SEQUENCE [LARGE SCALE GENOMIC DNA]</scope>
    <source>
        <strain evidence="2">DSM 15229 / JCM 11827 / EJ3</strain>
    </source>
</reference>
<dbReference type="KEGG" id="tga:TGAM_0087"/>
<dbReference type="InterPro" id="IPR011011">
    <property type="entry name" value="Znf_FYVE_PHD"/>
</dbReference>
<protein>
    <submittedName>
        <fullName evidence="1">Uncharacterized protein</fullName>
    </submittedName>
</protein>
<dbReference type="RefSeq" id="WP_015857712.1">
    <property type="nucleotide sequence ID" value="NC_012804.1"/>
</dbReference>
<name>C5A2T7_THEGJ</name>
<dbReference type="STRING" id="593117.TGAM_0087"/>
<evidence type="ECO:0000313" key="2">
    <source>
        <dbReference type="Proteomes" id="UP000001488"/>
    </source>
</evidence>
<dbReference type="GeneID" id="7987119"/>
<organism evidence="1 2">
    <name type="scientific">Thermococcus gammatolerans (strain DSM 15229 / JCM 11827 / EJ3)</name>
    <dbReference type="NCBI Taxonomy" id="593117"/>
    <lineage>
        <taxon>Archaea</taxon>
        <taxon>Methanobacteriati</taxon>
        <taxon>Methanobacteriota</taxon>
        <taxon>Thermococci</taxon>
        <taxon>Thermococcales</taxon>
        <taxon>Thermococcaceae</taxon>
        <taxon>Thermococcus</taxon>
    </lineage>
</organism>
<dbReference type="SUPFAM" id="SSF57903">
    <property type="entry name" value="FYVE/PHD zinc finger"/>
    <property type="match status" value="1"/>
</dbReference>
<dbReference type="PATRIC" id="fig|593117.10.peg.89"/>
<evidence type="ECO:0000313" key="1">
    <source>
        <dbReference type="EMBL" id="ACS32589.1"/>
    </source>
</evidence>
<proteinExistence type="predicted"/>
<accession>C5A2T7</accession>
<dbReference type="HOGENOM" id="CLU_1406038_0_0_2"/>
<keyword evidence="2" id="KW-1185">Reference proteome</keyword>
<dbReference type="PaxDb" id="593117-TGAM_0087"/>